<sequence length="180" mass="19056">MSRLNPVNPEHADAKTNELFEQVKRKLGKVPNLMLTLGHSPAALGGYLSLNGSLAGGELNAKERELVALVTAEHNGCDYCLAAHSTIGNMVGLTPDQIEGARRAALSDPKLNAFVNFVKQVLKTAGHINDATLEEFRSAGYSDGAVAEAVALIGESVLTNYFNNVAQTVVDFPKAKPLAA</sequence>
<dbReference type="Gene3D" id="1.20.1290.10">
    <property type="entry name" value="AhpD-like"/>
    <property type="match status" value="1"/>
</dbReference>
<dbReference type="PANTHER" id="PTHR35446">
    <property type="entry name" value="SI:CH211-175M2.5"/>
    <property type="match status" value="1"/>
</dbReference>
<reference evidence="2 3" key="1">
    <citation type="submission" date="2019-02" db="EMBL/GenBank/DDBJ databases">
        <title>Deep-cultivation of Planctomycetes and their phenomic and genomic characterization uncovers novel biology.</title>
        <authorList>
            <person name="Wiegand S."/>
            <person name="Jogler M."/>
            <person name="Boedeker C."/>
            <person name="Pinto D."/>
            <person name="Vollmers J."/>
            <person name="Rivas-Marin E."/>
            <person name="Kohn T."/>
            <person name="Peeters S.H."/>
            <person name="Heuer A."/>
            <person name="Rast P."/>
            <person name="Oberbeckmann S."/>
            <person name="Bunk B."/>
            <person name="Jeske O."/>
            <person name="Meyerdierks A."/>
            <person name="Storesund J.E."/>
            <person name="Kallscheuer N."/>
            <person name="Luecker S."/>
            <person name="Lage O.M."/>
            <person name="Pohl T."/>
            <person name="Merkel B.J."/>
            <person name="Hornburger P."/>
            <person name="Mueller R.-W."/>
            <person name="Bruemmer F."/>
            <person name="Labrenz M."/>
            <person name="Spormann A.M."/>
            <person name="Op den Camp H."/>
            <person name="Overmann J."/>
            <person name="Amann R."/>
            <person name="Jetten M.S.M."/>
            <person name="Mascher T."/>
            <person name="Medema M.H."/>
            <person name="Devos D.P."/>
            <person name="Kaster A.-K."/>
            <person name="Ovreas L."/>
            <person name="Rohde M."/>
            <person name="Galperin M.Y."/>
            <person name="Jogler C."/>
        </authorList>
    </citation>
    <scope>NUCLEOTIDE SEQUENCE [LARGE SCALE GENOMIC DNA]</scope>
    <source>
        <strain evidence="2 3">V22</strain>
    </source>
</reference>
<proteinExistence type="predicted"/>
<dbReference type="OrthoDB" id="9801997at2"/>
<evidence type="ECO:0000313" key="2">
    <source>
        <dbReference type="EMBL" id="QDT66194.1"/>
    </source>
</evidence>
<feature type="domain" description="Carboxymuconolactone decarboxylase-like" evidence="1">
    <location>
        <begin position="48"/>
        <end position="116"/>
    </location>
</feature>
<name>A0A517TCU9_9PLAN</name>
<dbReference type="NCBIfam" id="TIGR00778">
    <property type="entry name" value="ahpD_dom"/>
    <property type="match status" value="1"/>
</dbReference>
<dbReference type="InterPro" id="IPR004675">
    <property type="entry name" value="AhpD_core"/>
</dbReference>
<dbReference type="GO" id="GO:0051920">
    <property type="term" value="F:peroxiredoxin activity"/>
    <property type="evidence" value="ECO:0007669"/>
    <property type="project" value="InterPro"/>
</dbReference>
<dbReference type="InterPro" id="IPR003779">
    <property type="entry name" value="CMD-like"/>
</dbReference>
<accession>A0A517TCU9</accession>
<gene>
    <name evidence="2" type="ORF">V22_34590</name>
</gene>
<evidence type="ECO:0000313" key="3">
    <source>
        <dbReference type="Proteomes" id="UP000319976"/>
    </source>
</evidence>
<keyword evidence="3" id="KW-1185">Reference proteome</keyword>
<dbReference type="InterPro" id="IPR029032">
    <property type="entry name" value="AhpD-like"/>
</dbReference>
<dbReference type="KEGG" id="chya:V22_34590"/>
<dbReference type="Pfam" id="PF02627">
    <property type="entry name" value="CMD"/>
    <property type="match status" value="1"/>
</dbReference>
<dbReference type="Proteomes" id="UP000319976">
    <property type="component" value="Chromosome"/>
</dbReference>
<dbReference type="EMBL" id="CP036316">
    <property type="protein sequence ID" value="QDT66194.1"/>
    <property type="molecule type" value="Genomic_DNA"/>
</dbReference>
<dbReference type="PANTHER" id="PTHR35446:SF3">
    <property type="entry name" value="CMD DOMAIN-CONTAINING PROTEIN"/>
    <property type="match status" value="1"/>
</dbReference>
<organism evidence="2 3">
    <name type="scientific">Calycomorphotria hydatis</name>
    <dbReference type="NCBI Taxonomy" id="2528027"/>
    <lineage>
        <taxon>Bacteria</taxon>
        <taxon>Pseudomonadati</taxon>
        <taxon>Planctomycetota</taxon>
        <taxon>Planctomycetia</taxon>
        <taxon>Planctomycetales</taxon>
        <taxon>Planctomycetaceae</taxon>
        <taxon>Calycomorphotria</taxon>
    </lineage>
</organism>
<evidence type="ECO:0000259" key="1">
    <source>
        <dbReference type="Pfam" id="PF02627"/>
    </source>
</evidence>
<dbReference type="AlphaFoldDB" id="A0A517TCU9"/>
<dbReference type="SUPFAM" id="SSF69118">
    <property type="entry name" value="AhpD-like"/>
    <property type="match status" value="1"/>
</dbReference>
<protein>
    <submittedName>
        <fullName evidence="2">Carboxymuconolactone decarboxylase family protein</fullName>
    </submittedName>
</protein>
<dbReference type="RefSeq" id="WP_145265092.1">
    <property type="nucleotide sequence ID" value="NZ_CP036316.1"/>
</dbReference>